<gene>
    <name evidence="3" type="ORF">FKZ61_18255</name>
</gene>
<sequence>MEMSAACRAEQRHRSWRRPFRWWRWGLWILAATTLTACSQLAVATPRPTTITIAGATAMHPVLRALTAAFNQQHPSTLFVIRGGGSTLGEQQVASGQVDLAASTLWPAQESPGNGSSPRPASRLTRIPIGLDGIAVVVHPSNRVEGLTMTQLQEIYSGRILDWQEVGGTPGDILLVSREDGSGTRRAFEERVMGDEPVSLTAVVMPTSQDVVEFVAKTPQAIGYVSLAYVPAPGEPGSGTPEAVETPTPATLRPLRVLPIDGVWPTPTSLRDQSYPLLQPLYLVSRGEPRGNVRQFVDFVLSPAGQEIVGRFHLPVR</sequence>
<dbReference type="OrthoDB" id="9790048at2"/>
<dbReference type="FunCoup" id="A0A540VBM4">
    <property type="interactions" value="301"/>
</dbReference>
<dbReference type="CDD" id="cd13653">
    <property type="entry name" value="PBP2_phosphate_like_1"/>
    <property type="match status" value="1"/>
</dbReference>
<dbReference type="Proteomes" id="UP000317371">
    <property type="component" value="Unassembled WGS sequence"/>
</dbReference>
<dbReference type="EMBL" id="VIGC01000027">
    <property type="protein sequence ID" value="TQE94170.1"/>
    <property type="molecule type" value="Genomic_DNA"/>
</dbReference>
<proteinExistence type="predicted"/>
<feature type="domain" description="PBP" evidence="2">
    <location>
        <begin position="44"/>
        <end position="303"/>
    </location>
</feature>
<keyword evidence="1" id="KW-0732">Signal</keyword>
<dbReference type="Pfam" id="PF12849">
    <property type="entry name" value="PBP_like_2"/>
    <property type="match status" value="1"/>
</dbReference>
<dbReference type="PANTHER" id="PTHR30570">
    <property type="entry name" value="PERIPLASMIC PHOSPHATE BINDING COMPONENT OF PHOSPHATE ABC TRANSPORTER"/>
    <property type="match status" value="1"/>
</dbReference>
<dbReference type="AlphaFoldDB" id="A0A540VBM4"/>
<protein>
    <submittedName>
        <fullName evidence="3">Phosphate ABC transporter substrate-binding protein</fullName>
    </submittedName>
</protein>
<evidence type="ECO:0000259" key="2">
    <source>
        <dbReference type="Pfam" id="PF12849"/>
    </source>
</evidence>
<dbReference type="InterPro" id="IPR024370">
    <property type="entry name" value="PBP_domain"/>
</dbReference>
<dbReference type="InParanoid" id="A0A540VBM4"/>
<reference evidence="3 4" key="1">
    <citation type="submission" date="2019-06" db="EMBL/GenBank/DDBJ databases">
        <title>Genome sequence of Litorilinea aerophila BAA-2444.</title>
        <authorList>
            <person name="Maclea K.S."/>
            <person name="Maurais E.G."/>
            <person name="Iannazzi L.C."/>
        </authorList>
    </citation>
    <scope>NUCLEOTIDE SEQUENCE [LARGE SCALE GENOMIC DNA]</scope>
    <source>
        <strain evidence="3 4">ATCC BAA-2444</strain>
    </source>
</reference>
<evidence type="ECO:0000313" key="4">
    <source>
        <dbReference type="Proteomes" id="UP000317371"/>
    </source>
</evidence>
<dbReference type="PANTHER" id="PTHR30570:SF1">
    <property type="entry name" value="PHOSPHATE-BINDING PROTEIN PSTS"/>
    <property type="match status" value="1"/>
</dbReference>
<accession>A0A540VBM4</accession>
<organism evidence="3 4">
    <name type="scientific">Litorilinea aerophila</name>
    <dbReference type="NCBI Taxonomy" id="1204385"/>
    <lineage>
        <taxon>Bacteria</taxon>
        <taxon>Bacillati</taxon>
        <taxon>Chloroflexota</taxon>
        <taxon>Caldilineae</taxon>
        <taxon>Caldilineales</taxon>
        <taxon>Caldilineaceae</taxon>
        <taxon>Litorilinea</taxon>
    </lineage>
</organism>
<keyword evidence="4" id="KW-1185">Reference proteome</keyword>
<evidence type="ECO:0000313" key="3">
    <source>
        <dbReference type="EMBL" id="TQE94170.1"/>
    </source>
</evidence>
<evidence type="ECO:0000256" key="1">
    <source>
        <dbReference type="ARBA" id="ARBA00022729"/>
    </source>
</evidence>
<dbReference type="SUPFAM" id="SSF53850">
    <property type="entry name" value="Periplasmic binding protein-like II"/>
    <property type="match status" value="1"/>
</dbReference>
<comment type="caution">
    <text evidence="3">The sequence shown here is derived from an EMBL/GenBank/DDBJ whole genome shotgun (WGS) entry which is preliminary data.</text>
</comment>
<name>A0A540VBM4_9CHLR</name>
<dbReference type="InterPro" id="IPR050811">
    <property type="entry name" value="Phosphate_ABC_transporter"/>
</dbReference>
<dbReference type="Gene3D" id="3.40.190.10">
    <property type="entry name" value="Periplasmic binding protein-like II"/>
    <property type="match status" value="2"/>
</dbReference>